<reference evidence="2 3" key="1">
    <citation type="submission" date="2022-10" db="EMBL/GenBank/DDBJ databases">
        <title>Pararhodobacter sp. nov., isolated from marine algae.</title>
        <authorList>
            <person name="Choi B.J."/>
            <person name="Kim J.M."/>
            <person name="Lee J.K."/>
            <person name="Choi D.G."/>
            <person name="Jeon C.O."/>
        </authorList>
    </citation>
    <scope>NUCLEOTIDE SEQUENCE [LARGE SCALE GENOMIC DNA]</scope>
    <source>
        <strain evidence="2 3">ZQ420</strain>
    </source>
</reference>
<feature type="region of interest" description="Disordered" evidence="1">
    <location>
        <begin position="787"/>
        <end position="853"/>
    </location>
</feature>
<feature type="compositionally biased region" description="Low complexity" evidence="1">
    <location>
        <begin position="222"/>
        <end position="242"/>
    </location>
</feature>
<feature type="region of interest" description="Disordered" evidence="1">
    <location>
        <begin position="222"/>
        <end position="365"/>
    </location>
</feature>
<feature type="region of interest" description="Disordered" evidence="1">
    <location>
        <begin position="376"/>
        <end position="395"/>
    </location>
</feature>
<feature type="compositionally biased region" description="Low complexity" evidence="1">
    <location>
        <begin position="839"/>
        <end position="853"/>
    </location>
</feature>
<feature type="compositionally biased region" description="Low complexity" evidence="1">
    <location>
        <begin position="630"/>
        <end position="647"/>
    </location>
</feature>
<feature type="compositionally biased region" description="Low complexity" evidence="1">
    <location>
        <begin position="882"/>
        <end position="896"/>
    </location>
</feature>
<feature type="compositionally biased region" description="Low complexity" evidence="1">
    <location>
        <begin position="254"/>
        <end position="273"/>
    </location>
</feature>
<feature type="region of interest" description="Disordered" evidence="1">
    <location>
        <begin position="430"/>
        <end position="451"/>
    </location>
</feature>
<dbReference type="Proteomes" id="UP001208938">
    <property type="component" value="Unassembled WGS sequence"/>
</dbReference>
<keyword evidence="3" id="KW-1185">Reference proteome</keyword>
<feature type="region of interest" description="Disordered" evidence="1">
    <location>
        <begin position="882"/>
        <end position="904"/>
    </location>
</feature>
<feature type="compositionally biased region" description="Low complexity" evidence="1">
    <location>
        <begin position="376"/>
        <end position="385"/>
    </location>
</feature>
<feature type="compositionally biased region" description="Low complexity" evidence="1">
    <location>
        <begin position="318"/>
        <end position="328"/>
    </location>
</feature>
<sequence>MKPNFALKLSNDSAELLHRVPGGWSPVGSVSFDSDDIAAGCAALVAAAEKIEPGNVRTKLVIPDSEVRYEAVSAPGPTDEARRYQIEAEIERLTPYKVDELAYDWSVEDDTALVVICARETLIEAETFAEGYGFNPVAFVALPEGGQFLGEPFFGETMVAPTLLPAGAHVQPDAESIRLLKPARKPEAPVAAASAPVEAATVAPKAPAPVPAAPVAGTQRLAPATASATPATATPPGSVAKAEAPKAEAPKPAPASVDAPASPSASAGKPAAPRTKSDLSAGVGEAKSKVGNLVRRMGTRLRREQAKAEPPANPFGSTAPAKDAAAAPRPAPPPAPTLTPAATVPPVAAPKAALPTAPRPVPDSADAAPVAFASRRAAPVVTTNTPTPPPATPPGGRLAVLASNTATPGTTQRLLGNARTGLQQALSRIGTSRKAGTAPGKPEAPASRTAAAALPEPIVPASRPPANERDKVREAEAMTIFGARGMQPSGAGLARRGLMAAGGLLLLLVAVAVWALYFNGSDTTSQLAGDPAAVTTEPLPGIEAPTQVATADTGVTAPAALPDTAAAVESETAVDNALPDTSGMPETPTSTDPAALLESLVAEALDETLPTETLGQAVENASEPAAIAATDSPAPADATNATNATNAQGSPQIAAEQSSDTPQVATTATPVQRLSLPRGITVPPAAEVAFASPPPPPPFGTQFNFDERGLVEATPEGALTPSGVTVFAGRPEVVPASRSTVIAPEPAAEAAAEPAVAPQPATEPVAAAIESAIADAVGAAIEEITPTPAEPTAGAPATDAPPAEAPSAEVVYDDTPRADPALADARPRPRSERVRALGEEQQAPPEAPAADDQTLLAPPARPEAATDTAALTPAAAATIETAQVTDAETATRTETASDVTALDAASPGGVTLAALRPQRRPTDLVPEAAPEPQVDLAGATAEAVAQSPVPGARPDDITERARALLAAAAAAPRAPEVVETGAGETASSARDPVIPSSASVARQATETDAIRLNRVNLIGVFGTPQSRRALVRMSNGRVVRVAVGDRLDGGQVAAIGEAELRYVKNGRNEILRIGG</sequence>
<feature type="compositionally biased region" description="Low complexity" evidence="1">
    <location>
        <begin position="338"/>
        <end position="365"/>
    </location>
</feature>
<evidence type="ECO:0000313" key="3">
    <source>
        <dbReference type="Proteomes" id="UP001208938"/>
    </source>
</evidence>
<feature type="region of interest" description="Disordered" evidence="1">
    <location>
        <begin position="630"/>
        <end position="663"/>
    </location>
</feature>
<proteinExistence type="predicted"/>
<evidence type="ECO:0000256" key="1">
    <source>
        <dbReference type="SAM" id="MobiDB-lite"/>
    </source>
</evidence>
<feature type="compositionally biased region" description="Polar residues" evidence="1">
    <location>
        <begin position="648"/>
        <end position="663"/>
    </location>
</feature>
<dbReference type="EMBL" id="JAPDFL010000001">
    <property type="protein sequence ID" value="MCW1934747.1"/>
    <property type="molecule type" value="Genomic_DNA"/>
</dbReference>
<organism evidence="2 3">
    <name type="scientific">Pararhodobacter zhoushanensis</name>
    <dbReference type="NCBI Taxonomy" id="2479545"/>
    <lineage>
        <taxon>Bacteria</taxon>
        <taxon>Pseudomonadati</taxon>
        <taxon>Pseudomonadota</taxon>
        <taxon>Alphaproteobacteria</taxon>
        <taxon>Rhodobacterales</taxon>
        <taxon>Paracoccaceae</taxon>
        <taxon>Pararhodobacter</taxon>
    </lineage>
</organism>
<dbReference type="SUPFAM" id="SSF53067">
    <property type="entry name" value="Actin-like ATPase domain"/>
    <property type="match status" value="1"/>
</dbReference>
<name>A0ABT3H4L2_9RHOB</name>
<gene>
    <name evidence="2" type="ORF">OKW52_21475</name>
</gene>
<dbReference type="InterPro" id="IPR043129">
    <property type="entry name" value="ATPase_NBD"/>
</dbReference>
<evidence type="ECO:0008006" key="4">
    <source>
        <dbReference type="Google" id="ProtNLM"/>
    </source>
</evidence>
<protein>
    <recommendedName>
        <fullName evidence="4">Translation initiation factor 2</fullName>
    </recommendedName>
</protein>
<dbReference type="RefSeq" id="WP_264507519.1">
    <property type="nucleotide sequence ID" value="NZ_JAPDFL010000001.1"/>
</dbReference>
<feature type="region of interest" description="Disordered" evidence="1">
    <location>
        <begin position="571"/>
        <end position="592"/>
    </location>
</feature>
<evidence type="ECO:0000313" key="2">
    <source>
        <dbReference type="EMBL" id="MCW1934747.1"/>
    </source>
</evidence>
<feature type="compositionally biased region" description="Basic and acidic residues" evidence="1">
    <location>
        <begin position="825"/>
        <end position="838"/>
    </location>
</feature>
<feature type="compositionally biased region" description="Low complexity" evidence="1">
    <location>
        <begin position="787"/>
        <end position="809"/>
    </location>
</feature>
<comment type="caution">
    <text evidence="2">The sequence shown here is derived from an EMBL/GenBank/DDBJ whole genome shotgun (WGS) entry which is preliminary data.</text>
</comment>
<accession>A0ABT3H4L2</accession>